<reference evidence="2" key="1">
    <citation type="submission" date="2020-10" db="EMBL/GenBank/DDBJ databases">
        <authorList>
            <person name="Han B."/>
            <person name="Lu T."/>
            <person name="Zhao Q."/>
            <person name="Huang X."/>
            <person name="Zhao Y."/>
        </authorList>
    </citation>
    <scope>NUCLEOTIDE SEQUENCE</scope>
</reference>
<name>A0A811SN82_9POAL</name>
<evidence type="ECO:0000313" key="3">
    <source>
        <dbReference type="Proteomes" id="UP000604825"/>
    </source>
</evidence>
<feature type="compositionally biased region" description="Basic and acidic residues" evidence="1">
    <location>
        <begin position="15"/>
        <end position="25"/>
    </location>
</feature>
<accession>A0A811SN82</accession>
<dbReference type="Proteomes" id="UP000604825">
    <property type="component" value="Unassembled WGS sequence"/>
</dbReference>
<sequence length="130" mass="13379">MATDVVVGGAGVAGEGERPSGEAKWWRRPRARPQTCFYRAETGAEGLEWSSVNAINGARLLEQLRGVIVGVKRGNGGEVMEAVTTGDLMAHSRGRAGEGTVRAAMAGRAQGSASAPAVCTKRNAGAEGGR</sequence>
<dbReference type="EMBL" id="CAJGYO010000363">
    <property type="protein sequence ID" value="CAD6341990.1"/>
    <property type="molecule type" value="Genomic_DNA"/>
</dbReference>
<feature type="region of interest" description="Disordered" evidence="1">
    <location>
        <begin position="1"/>
        <end position="27"/>
    </location>
</feature>
<proteinExistence type="predicted"/>
<keyword evidence="3" id="KW-1185">Reference proteome</keyword>
<evidence type="ECO:0000256" key="1">
    <source>
        <dbReference type="SAM" id="MobiDB-lite"/>
    </source>
</evidence>
<protein>
    <submittedName>
        <fullName evidence="2">Uncharacterized protein</fullName>
    </submittedName>
</protein>
<gene>
    <name evidence="2" type="ORF">NCGR_LOCUS66088</name>
</gene>
<dbReference type="AlphaFoldDB" id="A0A811SN82"/>
<comment type="caution">
    <text evidence="2">The sequence shown here is derived from an EMBL/GenBank/DDBJ whole genome shotgun (WGS) entry which is preliminary data.</text>
</comment>
<evidence type="ECO:0000313" key="2">
    <source>
        <dbReference type="EMBL" id="CAD6341990.1"/>
    </source>
</evidence>
<organism evidence="2 3">
    <name type="scientific">Miscanthus lutarioriparius</name>
    <dbReference type="NCBI Taxonomy" id="422564"/>
    <lineage>
        <taxon>Eukaryota</taxon>
        <taxon>Viridiplantae</taxon>
        <taxon>Streptophyta</taxon>
        <taxon>Embryophyta</taxon>
        <taxon>Tracheophyta</taxon>
        <taxon>Spermatophyta</taxon>
        <taxon>Magnoliopsida</taxon>
        <taxon>Liliopsida</taxon>
        <taxon>Poales</taxon>
        <taxon>Poaceae</taxon>
        <taxon>PACMAD clade</taxon>
        <taxon>Panicoideae</taxon>
        <taxon>Andropogonodae</taxon>
        <taxon>Andropogoneae</taxon>
        <taxon>Saccharinae</taxon>
        <taxon>Miscanthus</taxon>
    </lineage>
</organism>